<comment type="caution">
    <text evidence="2">The sequence shown here is derived from an EMBL/GenBank/DDBJ whole genome shotgun (WGS) entry which is preliminary data.</text>
</comment>
<reference evidence="2 3" key="1">
    <citation type="journal article" date="2024" name="Science">
        <title>Giant polyketide synthase enzymes in the biosynthesis of giant marine polyether toxins.</title>
        <authorList>
            <person name="Fallon T.R."/>
            <person name="Shende V.V."/>
            <person name="Wierzbicki I.H."/>
            <person name="Pendleton A.L."/>
            <person name="Watervoot N.F."/>
            <person name="Auber R.P."/>
            <person name="Gonzalez D.J."/>
            <person name="Wisecaver J.H."/>
            <person name="Moore B.S."/>
        </authorList>
    </citation>
    <scope>NUCLEOTIDE SEQUENCE [LARGE SCALE GENOMIC DNA]</scope>
    <source>
        <strain evidence="2 3">12B1</strain>
    </source>
</reference>
<keyword evidence="3" id="KW-1185">Reference proteome</keyword>
<dbReference type="EMBL" id="JBGBPQ010000026">
    <property type="protein sequence ID" value="KAL1499155.1"/>
    <property type="molecule type" value="Genomic_DNA"/>
</dbReference>
<dbReference type="Proteomes" id="UP001515480">
    <property type="component" value="Unassembled WGS sequence"/>
</dbReference>
<evidence type="ECO:0000313" key="2">
    <source>
        <dbReference type="EMBL" id="KAL1499155.1"/>
    </source>
</evidence>
<dbReference type="Gene3D" id="2.60.120.10">
    <property type="entry name" value="Jelly Rolls"/>
    <property type="match status" value="1"/>
</dbReference>
<dbReference type="Pfam" id="PF13621">
    <property type="entry name" value="Cupin_8"/>
    <property type="match status" value="1"/>
</dbReference>
<proteinExistence type="predicted"/>
<gene>
    <name evidence="2" type="ORF">AB1Y20_013666</name>
</gene>
<evidence type="ECO:0000259" key="1">
    <source>
        <dbReference type="PROSITE" id="PS51184"/>
    </source>
</evidence>
<dbReference type="PANTHER" id="PTHR12461">
    <property type="entry name" value="HYPOXIA-INDUCIBLE FACTOR 1 ALPHA INHIBITOR-RELATED"/>
    <property type="match status" value="1"/>
</dbReference>
<dbReference type="AlphaFoldDB" id="A0AB34IGE4"/>
<dbReference type="SUPFAM" id="SSF51197">
    <property type="entry name" value="Clavaminate synthase-like"/>
    <property type="match status" value="1"/>
</dbReference>
<protein>
    <recommendedName>
        <fullName evidence="1">JmjC domain-containing protein</fullName>
    </recommendedName>
</protein>
<sequence length="463" mass="50470">MPSVESVPFTTAAALAEAGLPRLLTHSPWPSAAAFDWSPARLAQMAPLLQPVRTAARTPPAAAAAFWNPDATSAARNNSTADFAWRAPAAPPPRAVRTAAFFSPPPRHAAYHSADLRDAAGAPHADLLPLAPLLPLAANGSAPFLKAWLGTAGALTPCHYDSQHNFYAQLHGEKRFVLLPSRELHARLYIYPSHHPLAHFSRLPAPLPLAAAAFPRFADATAHRYELTLRRGDVLYLPPFWAHEATCLRECISANAWLPSVEMELMAQADALPLPFEEAWPPRVRLAACLGFLARLVEALRDGRRALELLLATRWRPRAGRGLEGRGEGREAWRREPRASALPLSSPEELLHEDAVAAALQRDERLDAPIDSPCEPEAHEANAAKLADYASRRAAVLNQIDAPHRDVLLADQLEQIAYWAAGGAALMLRLLVRLTECTLLAEQLTRSELHHTSAQCGSDQSKD</sequence>
<dbReference type="InterPro" id="IPR003347">
    <property type="entry name" value="JmjC_dom"/>
</dbReference>
<name>A0AB34IGE4_PRYPA</name>
<dbReference type="SMART" id="SM00558">
    <property type="entry name" value="JmjC"/>
    <property type="match status" value="1"/>
</dbReference>
<dbReference type="PROSITE" id="PS51184">
    <property type="entry name" value="JMJC"/>
    <property type="match status" value="1"/>
</dbReference>
<dbReference type="InterPro" id="IPR041667">
    <property type="entry name" value="Cupin_8"/>
</dbReference>
<accession>A0AB34IGE4</accession>
<dbReference type="InterPro" id="IPR014710">
    <property type="entry name" value="RmlC-like_jellyroll"/>
</dbReference>
<evidence type="ECO:0000313" key="3">
    <source>
        <dbReference type="Proteomes" id="UP001515480"/>
    </source>
</evidence>
<organism evidence="2 3">
    <name type="scientific">Prymnesium parvum</name>
    <name type="common">Toxic golden alga</name>
    <dbReference type="NCBI Taxonomy" id="97485"/>
    <lineage>
        <taxon>Eukaryota</taxon>
        <taxon>Haptista</taxon>
        <taxon>Haptophyta</taxon>
        <taxon>Prymnesiophyceae</taxon>
        <taxon>Prymnesiales</taxon>
        <taxon>Prymnesiaceae</taxon>
        <taxon>Prymnesium</taxon>
    </lineage>
</organism>
<feature type="domain" description="JmjC" evidence="1">
    <location>
        <begin position="111"/>
        <end position="275"/>
    </location>
</feature>
<dbReference type="PANTHER" id="PTHR12461:SF105">
    <property type="entry name" value="HYPOXIA-INDUCIBLE FACTOR 1-ALPHA INHIBITOR"/>
    <property type="match status" value="1"/>
</dbReference>